<accession>A0A7X9SVF0</accession>
<sequence>MTTKDGPELGSLRSICTVSDGLPGNRFVGISGSNEGLSVTFPLGYRFPLSAEELRSDIRALLSAIRRFGPDSKDLGSLTQRGDSYTERTPVADYFVLIDDFLRTGRLFSEEFIQSAVGHSGAIDWRKTILSVKPLVSNQGRFIYPSFSVRRRNNQLDSALEQIHEYCLHRALAAIGWLYPNVLLHPARLQSVSSLHERLVVTALSQTFNDRDRLLLVSMLNIIRHSGSFNIERSWKLGTDRFEYVWEGMIDAAFGIPSRQEFFPGARWSLFDDKYVETAKLQPDTVMDIGRDRGIIILDAKYYRYCSTSNPRDLPGTESIAKQIVYGDYASNIIPKMRGWTGSTIFNAFVLPGDLVEMTSSDRSFYRLGAAYSDWSDHEKPWHTIHAVIADTRFMLRSFSNVPAVARRQLISSISEH</sequence>
<dbReference type="GO" id="GO:0004519">
    <property type="term" value="F:endonuclease activity"/>
    <property type="evidence" value="ECO:0007669"/>
    <property type="project" value="UniProtKB-KW"/>
</dbReference>
<name>A0A7X9SVF0_9CORY</name>
<evidence type="ECO:0000313" key="1">
    <source>
        <dbReference type="EMBL" id="NMF08695.1"/>
    </source>
</evidence>
<dbReference type="InterPro" id="IPR018579">
    <property type="entry name" value="Restrct_endonuc_II_LlaJI"/>
</dbReference>
<keyword evidence="1" id="KW-0378">Hydrolase</keyword>
<protein>
    <submittedName>
        <fullName evidence="1">LlaJI family restriction endonuclease</fullName>
    </submittedName>
</protein>
<proteinExistence type="predicted"/>
<gene>
    <name evidence="1" type="ORF">HF852_03575</name>
</gene>
<dbReference type="EMBL" id="JABAGA010000001">
    <property type="protein sequence ID" value="NMF08695.1"/>
    <property type="molecule type" value="Genomic_DNA"/>
</dbReference>
<organism evidence="1 2">
    <name type="scientific">Corynebacterium xerosis</name>
    <dbReference type="NCBI Taxonomy" id="1725"/>
    <lineage>
        <taxon>Bacteria</taxon>
        <taxon>Bacillati</taxon>
        <taxon>Actinomycetota</taxon>
        <taxon>Actinomycetes</taxon>
        <taxon>Mycobacteriales</taxon>
        <taxon>Corynebacteriaceae</taxon>
        <taxon>Corynebacterium</taxon>
    </lineage>
</organism>
<keyword evidence="1" id="KW-0540">Nuclease</keyword>
<evidence type="ECO:0000313" key="2">
    <source>
        <dbReference type="Proteomes" id="UP000589552"/>
    </source>
</evidence>
<dbReference type="Pfam" id="PF09563">
    <property type="entry name" value="RE_LlaJI"/>
    <property type="match status" value="1"/>
</dbReference>
<keyword evidence="1" id="KW-0255">Endonuclease</keyword>
<dbReference type="Proteomes" id="UP000589552">
    <property type="component" value="Unassembled WGS sequence"/>
</dbReference>
<comment type="caution">
    <text evidence="1">The sequence shown here is derived from an EMBL/GenBank/DDBJ whole genome shotgun (WGS) entry which is preliminary data.</text>
</comment>
<dbReference type="AlphaFoldDB" id="A0A7X9SVF0"/>
<dbReference type="RefSeq" id="WP_168937371.1">
    <property type="nucleotide sequence ID" value="NZ_JABAGA010000001.1"/>
</dbReference>
<reference evidence="1 2" key="1">
    <citation type="submission" date="2020-04" db="EMBL/GenBank/DDBJ databases">
        <authorList>
            <person name="Hitch T.C.A."/>
            <person name="Wylensek D."/>
            <person name="Clavel T."/>
        </authorList>
    </citation>
    <scope>NUCLEOTIDE SEQUENCE [LARGE SCALE GENOMIC DNA]</scope>
    <source>
        <strain evidence="1 2">BL-383-APC-2I</strain>
    </source>
</reference>